<evidence type="ECO:0000313" key="13">
    <source>
        <dbReference type="Proteomes" id="UP000504629"/>
    </source>
</evidence>
<dbReference type="GeneID" id="114245316"/>
<dbReference type="InterPro" id="IPR018328">
    <property type="entry name" value="Rad4_beta-hairpin_dom3"/>
</dbReference>
<feature type="compositionally biased region" description="Acidic residues" evidence="9">
    <location>
        <begin position="39"/>
        <end position="54"/>
    </location>
</feature>
<evidence type="ECO:0000256" key="5">
    <source>
        <dbReference type="ARBA" id="ARBA00023125"/>
    </source>
</evidence>
<dbReference type="SMART" id="SM01030">
    <property type="entry name" value="BHD_1"/>
    <property type="match status" value="1"/>
</dbReference>
<dbReference type="InterPro" id="IPR004583">
    <property type="entry name" value="DNA_repair_Rad4"/>
</dbReference>
<dbReference type="GO" id="GO:0071942">
    <property type="term" value="C:XPC complex"/>
    <property type="evidence" value="ECO:0007669"/>
    <property type="project" value="TreeGrafter"/>
</dbReference>
<dbReference type="SMART" id="SM01031">
    <property type="entry name" value="BHD_2"/>
    <property type="match status" value="1"/>
</dbReference>
<gene>
    <name evidence="14" type="primary">LOC114245316</name>
</gene>
<dbReference type="Pfam" id="PF10405">
    <property type="entry name" value="BHD_3"/>
    <property type="match status" value="1"/>
</dbReference>
<dbReference type="Proteomes" id="UP000504629">
    <property type="component" value="Unplaced"/>
</dbReference>
<evidence type="ECO:0000256" key="8">
    <source>
        <dbReference type="SAM" id="Coils"/>
    </source>
</evidence>
<dbReference type="SMART" id="SM01032">
    <property type="entry name" value="BHD_3"/>
    <property type="match status" value="1"/>
</dbReference>
<dbReference type="InterPro" id="IPR018327">
    <property type="entry name" value="BHD_2"/>
</dbReference>
<dbReference type="InterPro" id="IPR042488">
    <property type="entry name" value="Rad4_BHD3_sf"/>
</dbReference>
<dbReference type="Pfam" id="PF10403">
    <property type="entry name" value="BHD_1"/>
    <property type="match status" value="1"/>
</dbReference>
<dbReference type="InterPro" id="IPR036985">
    <property type="entry name" value="Transglutaminase-like_sf"/>
</dbReference>
<feature type="region of interest" description="Disordered" evidence="9">
    <location>
        <begin position="430"/>
        <end position="578"/>
    </location>
</feature>
<evidence type="ECO:0000259" key="12">
    <source>
        <dbReference type="SMART" id="SM01032"/>
    </source>
</evidence>
<feature type="compositionally biased region" description="Polar residues" evidence="9">
    <location>
        <begin position="149"/>
        <end position="158"/>
    </location>
</feature>
<dbReference type="InterPro" id="IPR018326">
    <property type="entry name" value="Rad4_beta-hairpin_dom1"/>
</dbReference>
<dbReference type="NCBIfam" id="TIGR00605">
    <property type="entry name" value="rad4"/>
    <property type="match status" value="1"/>
</dbReference>
<dbReference type="CTD" id="7508"/>
<feature type="region of interest" description="Disordered" evidence="9">
    <location>
        <begin position="110"/>
        <end position="158"/>
    </location>
</feature>
<name>A0A6J2JUF5_BOMMA</name>
<feature type="region of interest" description="Disordered" evidence="9">
    <location>
        <begin position="777"/>
        <end position="838"/>
    </location>
</feature>
<dbReference type="Gene3D" id="3.30.70.2460">
    <property type="entry name" value="Rad4, beta-hairpin domain BHD3"/>
    <property type="match status" value="1"/>
</dbReference>
<evidence type="ECO:0000313" key="14">
    <source>
        <dbReference type="RefSeq" id="XP_028033250.1"/>
    </source>
</evidence>
<dbReference type="PANTHER" id="PTHR12135">
    <property type="entry name" value="DNA REPAIR PROTEIN XP-C / RAD4"/>
    <property type="match status" value="1"/>
</dbReference>
<organism evidence="13 14">
    <name type="scientific">Bombyx mandarina</name>
    <name type="common">Wild silk moth</name>
    <name type="synonym">Wild silkworm</name>
    <dbReference type="NCBI Taxonomy" id="7092"/>
    <lineage>
        <taxon>Eukaryota</taxon>
        <taxon>Metazoa</taxon>
        <taxon>Ecdysozoa</taxon>
        <taxon>Arthropoda</taxon>
        <taxon>Hexapoda</taxon>
        <taxon>Insecta</taxon>
        <taxon>Pterygota</taxon>
        <taxon>Neoptera</taxon>
        <taxon>Endopterygota</taxon>
        <taxon>Lepidoptera</taxon>
        <taxon>Glossata</taxon>
        <taxon>Ditrysia</taxon>
        <taxon>Bombycoidea</taxon>
        <taxon>Bombycidae</taxon>
        <taxon>Bombycinae</taxon>
        <taxon>Bombyx</taxon>
    </lineage>
</organism>
<keyword evidence="8" id="KW-0175">Coiled coil</keyword>
<keyword evidence="3" id="KW-0597">Phosphoprotein</keyword>
<reference evidence="14" key="1">
    <citation type="submission" date="2025-08" db="UniProtKB">
        <authorList>
            <consortium name="RefSeq"/>
        </authorList>
    </citation>
    <scope>IDENTIFICATION</scope>
    <source>
        <tissue evidence="14">Silk gland</tissue>
    </source>
</reference>
<keyword evidence="6" id="KW-0234">DNA repair</keyword>
<dbReference type="AlphaFoldDB" id="A0A6J2JUF5"/>
<feature type="compositionally biased region" description="Acidic residues" evidence="9">
    <location>
        <begin position="794"/>
        <end position="803"/>
    </location>
</feature>
<feature type="compositionally biased region" description="Basic and acidic residues" evidence="9">
    <location>
        <begin position="430"/>
        <end position="458"/>
    </location>
</feature>
<dbReference type="Gene3D" id="3.90.260.10">
    <property type="entry name" value="Transglutaminase-like"/>
    <property type="match status" value="2"/>
</dbReference>
<dbReference type="GO" id="GO:0006289">
    <property type="term" value="P:nucleotide-excision repair"/>
    <property type="evidence" value="ECO:0007669"/>
    <property type="project" value="InterPro"/>
</dbReference>
<dbReference type="Pfam" id="PF03835">
    <property type="entry name" value="Rad4"/>
    <property type="match status" value="1"/>
</dbReference>
<keyword evidence="7" id="KW-0539">Nucleus</keyword>
<dbReference type="GO" id="GO:0003684">
    <property type="term" value="F:damaged DNA binding"/>
    <property type="evidence" value="ECO:0007669"/>
    <property type="project" value="InterPro"/>
</dbReference>
<evidence type="ECO:0000256" key="1">
    <source>
        <dbReference type="ARBA" id="ARBA00004123"/>
    </source>
</evidence>
<feature type="region of interest" description="Disordered" evidence="9">
    <location>
        <begin position="1187"/>
        <end position="1206"/>
    </location>
</feature>
<dbReference type="PANTHER" id="PTHR12135:SF0">
    <property type="entry name" value="DNA REPAIR PROTEIN COMPLEMENTING XP-C CELLS"/>
    <property type="match status" value="1"/>
</dbReference>
<proteinExistence type="inferred from homology"/>
<feature type="compositionally biased region" description="Basic residues" evidence="9">
    <location>
        <begin position="1194"/>
        <end position="1206"/>
    </location>
</feature>
<dbReference type="RefSeq" id="XP_028033250.1">
    <property type="nucleotide sequence ID" value="XM_028177449.1"/>
</dbReference>
<dbReference type="Gene3D" id="2.20.20.110">
    <property type="entry name" value="Rad4, beta-hairpin domain BHD1"/>
    <property type="match status" value="1"/>
</dbReference>
<feature type="compositionally biased region" description="Basic and acidic residues" evidence="9">
    <location>
        <begin position="804"/>
        <end position="819"/>
    </location>
</feature>
<feature type="region of interest" description="Disordered" evidence="9">
    <location>
        <begin position="669"/>
        <end position="688"/>
    </location>
</feature>
<feature type="domain" description="Rad4 beta-hairpin" evidence="10">
    <location>
        <begin position="950"/>
        <end position="1002"/>
    </location>
</feature>
<dbReference type="GO" id="GO:0005737">
    <property type="term" value="C:cytoplasm"/>
    <property type="evidence" value="ECO:0007669"/>
    <property type="project" value="TreeGrafter"/>
</dbReference>
<feature type="coiled-coil region" evidence="8">
    <location>
        <begin position="162"/>
        <end position="203"/>
    </location>
</feature>
<evidence type="ECO:0000256" key="4">
    <source>
        <dbReference type="ARBA" id="ARBA00022763"/>
    </source>
</evidence>
<keyword evidence="13" id="KW-1185">Reference proteome</keyword>
<evidence type="ECO:0000259" key="11">
    <source>
        <dbReference type="SMART" id="SM01031"/>
    </source>
</evidence>
<keyword evidence="5" id="KW-0238">DNA-binding</keyword>
<feature type="compositionally biased region" description="Basic residues" evidence="9">
    <location>
        <begin position="58"/>
        <end position="73"/>
    </location>
</feature>
<protein>
    <submittedName>
        <fullName evidence="14">DNA repair protein complementing XP-C cells homolog</fullName>
    </submittedName>
</protein>
<dbReference type="InterPro" id="IPR018325">
    <property type="entry name" value="Rad4/PNGase_transGLS-fold"/>
</dbReference>
<feature type="domain" description="Rad4 beta-hairpin" evidence="12">
    <location>
        <begin position="1067"/>
        <end position="1141"/>
    </location>
</feature>
<feature type="domain" description="Rad4 beta-hairpin" evidence="11">
    <location>
        <begin position="1004"/>
        <end position="1060"/>
    </location>
</feature>
<dbReference type="GO" id="GO:0000111">
    <property type="term" value="C:nucleotide-excision repair factor 2 complex"/>
    <property type="evidence" value="ECO:0007669"/>
    <property type="project" value="TreeGrafter"/>
</dbReference>
<comment type="similarity">
    <text evidence="2">Belongs to the XPC family.</text>
</comment>
<feature type="region of interest" description="Disordered" evidence="9">
    <location>
        <begin position="725"/>
        <end position="757"/>
    </location>
</feature>
<accession>A0A6J2JUF5</accession>
<evidence type="ECO:0000256" key="2">
    <source>
        <dbReference type="ARBA" id="ARBA00009525"/>
    </source>
</evidence>
<dbReference type="KEGG" id="bman:114245316"/>
<dbReference type="FunFam" id="3.30.70.2460:FF:000001">
    <property type="entry name" value="DNA repair protein Rad4 family"/>
    <property type="match status" value="1"/>
</dbReference>
<sequence>MPVTRKKVIKTVYKHEDSDEETGDFSDSGSEAHISDVPSSEDEAEELPETSEDEFVTKTKKNATKPKPSKKPFAKRLISKINKQSLEMENTSPTIFTVKDLTDEDKLLPPILNLSESDSSDEETPKVAVKKFTPPIADVKEQTTDSDEGSQMNYKDVWSQNVDQSEEIAKKAFMELEQHKNKIEEVKESIQNYKDIKEEKISDVKDLLALGEEAAPPTEDIVKKKTKPRRVKDESDSEIEDWEEVTEVKTASQQGIQLIVKFPEAGCKKKKAIDVEMMMKRKINRTRKENQIYMHKVHVLCWLGYGNYVSRVINDQDVMAVALSLVPSKECYPKDRVDMKYIEQITKWFREKLNLKQDKNEDKFKPKAPPLKTLVLEQINRRTVTTKKFFVFVFVALLRALGLQCRIMMNFVTLPLKPSTFELYSLSTKAKDNKNEKSKSEVVEEKQQKHKEDSEKKSNSKKTSKPKIPQVDGNDDDGNIFQNIMQVDGNDDTLGVKTRSTRSARAGNVNSLKNKEETEDDLPQKRLKKDPKQSTQNPSLGDRKQPNRSLKGVNSKHGNPTNVLIDENNDNIAMKRSTKLLPNRAIKSIISDKLDGKEKDKTPKENASSKPQSCKILPKPELEITKKTLANAKPAKRKAIKNIPLVSDENKKSVSSKYFQTNTATVDENKSRTCRKRSHTFESNKTNKNNSLDVKEKVTKARTKSAINEVEKSKYFCDTEIESKRSKVTRHTRSNDVQVKPEQRVSHRDLKKISDKSKNDVTEDLVTIIKGRIKEAKSDSNKLRSKAKKIKEESDSDSDLLPEEEVRKNIPESDDDFKPLKISPRPSTSKKIDRRVLSSDDEKPKNKIDIWCEIFAEELEQWICVDVVSGKIHDTDTIYTRATHPVCYIVGWDNNNYLKDLTRKYVPHYNTVTRKLRAELDWWEKALSPWVGPKTARDKEEDEYINKMQLEAPLPKSIAEYKNHPLYALKRHLLKFEAMYPSDAATLGFVRGEAVYSRDCVYVCRSRDLWLKEAKVVKLGEKPYKIVKARPKWDKLSNTLIKDKVLELYGPWQVQDYEPPVAENGIVPRNAYGNVELFKECMLPKGTVRIKLPGLNRVARKLNIDCAPAMTGFDYDGGWCHPVYDGFVVCKEFEGVLTEAWVQEQEEQEKREREKTEARVYGNWKKLIRGLLIRERVKDKYGFEKLSASQPTKGKGKAPRFVVKKK</sequence>
<evidence type="ECO:0000256" key="7">
    <source>
        <dbReference type="ARBA" id="ARBA00023242"/>
    </source>
</evidence>
<comment type="subcellular location">
    <subcellularLocation>
        <location evidence="1">Nucleus</location>
    </subcellularLocation>
</comment>
<dbReference type="OrthoDB" id="300780at2759"/>
<feature type="region of interest" description="Disordered" evidence="9">
    <location>
        <begin position="1"/>
        <end position="73"/>
    </location>
</feature>
<evidence type="ECO:0000256" key="3">
    <source>
        <dbReference type="ARBA" id="ARBA00022553"/>
    </source>
</evidence>
<dbReference type="FunFam" id="2.20.20.110:FF:000001">
    <property type="entry name" value="DNA repair protein complementing XP-C cells"/>
    <property type="match status" value="1"/>
</dbReference>
<dbReference type="InterPro" id="IPR038765">
    <property type="entry name" value="Papain-like_cys_pep_sf"/>
</dbReference>
<dbReference type="SUPFAM" id="SSF54001">
    <property type="entry name" value="Cysteine proteinases"/>
    <property type="match status" value="1"/>
</dbReference>
<evidence type="ECO:0000256" key="9">
    <source>
        <dbReference type="SAM" id="MobiDB-lite"/>
    </source>
</evidence>
<dbReference type="GO" id="GO:0003697">
    <property type="term" value="F:single-stranded DNA binding"/>
    <property type="evidence" value="ECO:0007669"/>
    <property type="project" value="TreeGrafter"/>
</dbReference>
<evidence type="ECO:0000259" key="10">
    <source>
        <dbReference type="SMART" id="SM01030"/>
    </source>
</evidence>
<keyword evidence="4" id="KW-0227">DNA damage</keyword>
<dbReference type="GO" id="GO:0006298">
    <property type="term" value="P:mismatch repair"/>
    <property type="evidence" value="ECO:0007669"/>
    <property type="project" value="TreeGrafter"/>
</dbReference>
<feature type="compositionally biased region" description="Basic and acidic residues" evidence="9">
    <location>
        <begin position="739"/>
        <end position="757"/>
    </location>
</feature>
<feature type="compositionally biased region" description="Basic and acidic residues" evidence="9">
    <location>
        <begin position="592"/>
        <end position="604"/>
    </location>
</feature>
<evidence type="ECO:0000256" key="6">
    <source>
        <dbReference type="ARBA" id="ARBA00023204"/>
    </source>
</evidence>
<feature type="region of interest" description="Disordered" evidence="9">
    <location>
        <begin position="592"/>
        <end position="614"/>
    </location>
</feature>
<dbReference type="InterPro" id="IPR018026">
    <property type="entry name" value="DNA_repair_Rad4-like"/>
</dbReference>